<accession>A0ABM5NFU9</accession>
<feature type="compositionally biased region" description="Basic and acidic residues" evidence="1">
    <location>
        <begin position="200"/>
        <end position="210"/>
    </location>
</feature>
<dbReference type="Pfam" id="PF09923">
    <property type="entry name" value="DUF2155"/>
    <property type="match status" value="1"/>
</dbReference>
<evidence type="ECO:0000313" key="3">
    <source>
        <dbReference type="EMBL" id="AGH17019.1"/>
    </source>
</evidence>
<feature type="chain" id="PRO_5046299184" description="DUF2155 domain-containing protein" evidence="2">
    <location>
        <begin position="23"/>
        <end position="210"/>
    </location>
</feature>
<name>A0ABM5NFU9_LIBAS</name>
<evidence type="ECO:0000256" key="2">
    <source>
        <dbReference type="SAM" id="SignalP"/>
    </source>
</evidence>
<dbReference type="Proteomes" id="UP000011820">
    <property type="component" value="Chromosome"/>
</dbReference>
<reference evidence="3 4" key="1">
    <citation type="journal article" date="2013" name="Genome Announc.">
        <title>Complete Genome Sequence of a Chinese Strain of 'Candidatus Liberibacter asiaticus'.</title>
        <authorList>
            <person name="Lin H."/>
            <person name="Han C.S."/>
            <person name="Liu B."/>
            <person name="Lou B."/>
            <person name="Bai X."/>
            <person name="Deng C."/>
            <person name="Civerolo E.L."/>
            <person name="Gupta G."/>
        </authorList>
    </citation>
    <scope>NUCLEOTIDE SEQUENCE [LARGE SCALE GENOMIC DNA]</scope>
    <source>
        <strain evidence="4">gxpsy</strain>
    </source>
</reference>
<feature type="signal peptide" evidence="2">
    <location>
        <begin position="1"/>
        <end position="22"/>
    </location>
</feature>
<sequence>MKYRVLLLILFFVFSHAKFANSARFANKVAEFAGMDKITGRVLTFDVEINQSAQFGSLIIKPMVCYSRDDREAQRIDAFVSISEIFTDRIVRSIFSGWMFADSPAMNAIDHSIYDIWLMQCKDPINDSISNSESISKKALSEYSSTDITSQGSEKSSGSSSNKTLEKESSQPLENNLSMDLKGRPIQELGNNLSDSGLNEQDHNDVQISK</sequence>
<dbReference type="EMBL" id="CP004005">
    <property type="protein sequence ID" value="AGH17019.1"/>
    <property type="molecule type" value="Genomic_DNA"/>
</dbReference>
<protein>
    <recommendedName>
        <fullName evidence="5">DUF2155 domain-containing protein</fullName>
    </recommendedName>
</protein>
<feature type="compositionally biased region" description="Polar residues" evidence="1">
    <location>
        <begin position="189"/>
        <end position="199"/>
    </location>
</feature>
<gene>
    <name evidence="3" type="ORF">WSI_03245</name>
</gene>
<keyword evidence="4" id="KW-1185">Reference proteome</keyword>
<feature type="compositionally biased region" description="Low complexity" evidence="1">
    <location>
        <begin position="150"/>
        <end position="161"/>
    </location>
</feature>
<organism evidence="3 4">
    <name type="scientific">Candidatus Liberibacter asiaticus str. gxpsy</name>
    <dbReference type="NCBI Taxonomy" id="1174529"/>
    <lineage>
        <taxon>Bacteria</taxon>
        <taxon>Pseudomonadati</taxon>
        <taxon>Pseudomonadota</taxon>
        <taxon>Alphaproteobacteria</taxon>
        <taxon>Hyphomicrobiales</taxon>
        <taxon>Rhizobiaceae</taxon>
        <taxon>Liberibacter</taxon>
    </lineage>
</organism>
<evidence type="ECO:0000256" key="1">
    <source>
        <dbReference type="SAM" id="MobiDB-lite"/>
    </source>
</evidence>
<keyword evidence="2" id="KW-0732">Signal</keyword>
<proteinExistence type="predicted"/>
<feature type="region of interest" description="Disordered" evidence="1">
    <location>
        <begin position="146"/>
        <end position="210"/>
    </location>
</feature>
<evidence type="ECO:0000313" key="4">
    <source>
        <dbReference type="Proteomes" id="UP000011820"/>
    </source>
</evidence>
<evidence type="ECO:0008006" key="5">
    <source>
        <dbReference type="Google" id="ProtNLM"/>
    </source>
</evidence>
<dbReference type="InterPro" id="IPR019225">
    <property type="entry name" value="DUF2155"/>
</dbReference>